<dbReference type="Pfam" id="PF00528">
    <property type="entry name" value="BPD_transp_1"/>
    <property type="match status" value="1"/>
</dbReference>
<dbReference type="AlphaFoldDB" id="A0A9C7LAZ8"/>
<gene>
    <name evidence="8" type="primary">tupB</name>
    <name evidence="8" type="ORF">NEOCIP111885_03374</name>
</gene>
<proteinExistence type="inferred from homology"/>
<name>A0A9C7LAZ8_9BACI</name>
<dbReference type="InterPro" id="IPR049783">
    <property type="entry name" value="ABC_perm_TupB-like"/>
</dbReference>
<dbReference type="GO" id="GO:0005886">
    <property type="term" value="C:plasma membrane"/>
    <property type="evidence" value="ECO:0007669"/>
    <property type="project" value="UniProtKB-SubCell"/>
</dbReference>
<feature type="domain" description="ABC transmembrane type-1" evidence="7">
    <location>
        <begin position="26"/>
        <end position="222"/>
    </location>
</feature>
<comment type="subcellular location">
    <subcellularLocation>
        <location evidence="6">Cell membrane</location>
        <topology evidence="6">Multi-pass membrane protein</topology>
    </subcellularLocation>
    <subcellularLocation>
        <location evidence="1">Membrane</location>
        <topology evidence="1">Multi-pass membrane protein</topology>
    </subcellularLocation>
</comment>
<dbReference type="CDD" id="cd06261">
    <property type="entry name" value="TM_PBP2"/>
    <property type="match status" value="1"/>
</dbReference>
<feature type="transmembrane region" description="Helical" evidence="6">
    <location>
        <begin position="32"/>
        <end position="54"/>
    </location>
</feature>
<evidence type="ECO:0000256" key="4">
    <source>
        <dbReference type="ARBA" id="ARBA00022989"/>
    </source>
</evidence>
<evidence type="ECO:0000259" key="7">
    <source>
        <dbReference type="PROSITE" id="PS50928"/>
    </source>
</evidence>
<dbReference type="SUPFAM" id="SSF161098">
    <property type="entry name" value="MetI-like"/>
    <property type="match status" value="1"/>
</dbReference>
<sequence length="233" mass="25216">MDLLIGGFIKAWQMIISGDQEIFKITWLTIKVSMTAILVSTLVGIPLGVLLGLLRFPGRKIVLVFINIGMGLPPVVAGLWITIFLWRSGPLGWLSWLYTPTAIILAQILVSLPIVVGLTSSAFQQIDGKFLMQLKALGATKGQTLFLLLKETKVAILAAVIAGLGRILAEVGAAMMVGGNLRDETRILTTSIVMEVSKGNFDVALALSFILMTIAFIITFILTFLQQRSGSSR</sequence>
<evidence type="ECO:0000313" key="9">
    <source>
        <dbReference type="Proteomes" id="UP000789845"/>
    </source>
</evidence>
<feature type="transmembrane region" description="Helical" evidence="6">
    <location>
        <begin position="61"/>
        <end position="86"/>
    </location>
</feature>
<keyword evidence="3 6" id="KW-0812">Transmembrane</keyword>
<dbReference type="Proteomes" id="UP000789845">
    <property type="component" value="Unassembled WGS sequence"/>
</dbReference>
<feature type="transmembrane region" description="Helical" evidence="6">
    <location>
        <begin position="154"/>
        <end position="177"/>
    </location>
</feature>
<keyword evidence="4 6" id="KW-1133">Transmembrane helix</keyword>
<dbReference type="GO" id="GO:0055085">
    <property type="term" value="P:transmembrane transport"/>
    <property type="evidence" value="ECO:0007669"/>
    <property type="project" value="InterPro"/>
</dbReference>
<dbReference type="PANTHER" id="PTHR43632:SF1">
    <property type="entry name" value="PERMEASE COMPONENT OF TUNGSTATE ABC TRANSPORTER"/>
    <property type="match status" value="1"/>
</dbReference>
<dbReference type="InterPro" id="IPR000515">
    <property type="entry name" value="MetI-like"/>
</dbReference>
<dbReference type="PROSITE" id="PS50928">
    <property type="entry name" value="ABC_TM1"/>
    <property type="match status" value="1"/>
</dbReference>
<evidence type="ECO:0000256" key="6">
    <source>
        <dbReference type="RuleBase" id="RU363032"/>
    </source>
</evidence>
<dbReference type="Gene3D" id="1.10.3720.10">
    <property type="entry name" value="MetI-like"/>
    <property type="match status" value="1"/>
</dbReference>
<keyword evidence="2 6" id="KW-0813">Transport</keyword>
<keyword evidence="9" id="KW-1185">Reference proteome</keyword>
<evidence type="ECO:0000313" key="8">
    <source>
        <dbReference type="EMBL" id="CAG9609631.1"/>
    </source>
</evidence>
<keyword evidence="5 6" id="KW-0472">Membrane</keyword>
<evidence type="ECO:0000256" key="3">
    <source>
        <dbReference type="ARBA" id="ARBA00022692"/>
    </source>
</evidence>
<feature type="transmembrane region" description="Helical" evidence="6">
    <location>
        <begin position="98"/>
        <end position="123"/>
    </location>
</feature>
<comment type="similarity">
    <text evidence="6">Belongs to the binding-protein-dependent transport system permease family.</text>
</comment>
<evidence type="ECO:0000256" key="5">
    <source>
        <dbReference type="ARBA" id="ARBA00023136"/>
    </source>
</evidence>
<organism evidence="8 9">
    <name type="scientific">Pseudoneobacillus rhizosphaerae</name>
    <dbReference type="NCBI Taxonomy" id="2880968"/>
    <lineage>
        <taxon>Bacteria</taxon>
        <taxon>Bacillati</taxon>
        <taxon>Bacillota</taxon>
        <taxon>Bacilli</taxon>
        <taxon>Bacillales</taxon>
        <taxon>Bacillaceae</taxon>
        <taxon>Pseudoneobacillus</taxon>
    </lineage>
</organism>
<dbReference type="PANTHER" id="PTHR43632">
    <property type="entry name" value="PERMEASE COMPONENT OF TUNGSTATE ABC TRANSPORTER"/>
    <property type="match status" value="1"/>
</dbReference>
<dbReference type="RefSeq" id="WP_230497869.1">
    <property type="nucleotide sequence ID" value="NZ_CAKJTG010000022.1"/>
</dbReference>
<feature type="transmembrane region" description="Helical" evidence="6">
    <location>
        <begin position="203"/>
        <end position="225"/>
    </location>
</feature>
<dbReference type="EMBL" id="CAKJTG010000022">
    <property type="protein sequence ID" value="CAG9609631.1"/>
    <property type="molecule type" value="Genomic_DNA"/>
</dbReference>
<reference evidence="8" key="1">
    <citation type="submission" date="2021-10" db="EMBL/GenBank/DDBJ databases">
        <authorList>
            <person name="Criscuolo A."/>
        </authorList>
    </citation>
    <scope>NUCLEOTIDE SEQUENCE</scope>
    <source>
        <strain evidence="8">CIP111885</strain>
    </source>
</reference>
<evidence type="ECO:0000256" key="1">
    <source>
        <dbReference type="ARBA" id="ARBA00004141"/>
    </source>
</evidence>
<protein>
    <submittedName>
        <fullName evidence="8">Tungstate uptake system permease protein TupB</fullName>
    </submittedName>
</protein>
<dbReference type="InterPro" id="IPR035906">
    <property type="entry name" value="MetI-like_sf"/>
</dbReference>
<comment type="caution">
    <text evidence="8">The sequence shown here is derived from an EMBL/GenBank/DDBJ whole genome shotgun (WGS) entry which is preliminary data.</text>
</comment>
<dbReference type="NCBIfam" id="NF038017">
    <property type="entry name" value="ABC_perm1"/>
    <property type="match status" value="1"/>
</dbReference>
<accession>A0A9C7LAZ8</accession>
<evidence type="ECO:0000256" key="2">
    <source>
        <dbReference type="ARBA" id="ARBA00022448"/>
    </source>
</evidence>